<dbReference type="EMBL" id="FXTM01000029">
    <property type="protein sequence ID" value="SMO77218.1"/>
    <property type="molecule type" value="Genomic_DNA"/>
</dbReference>
<sequence length="120" mass="13391">MTEFVTLTDFEDSPVSVGEEAVKRANLYVERVLSKLGVSASLFPHLKDNPHLKELARVYAYYISVVDYYAGDGSESEYNEKVKSYKELLTKTENSITLESLGLTQSSPSVGFATFPIRRG</sequence>
<reference evidence="1 2" key="1">
    <citation type="submission" date="2017-05" db="EMBL/GenBank/DDBJ databases">
        <authorList>
            <person name="Varghese N."/>
            <person name="Submissions S."/>
        </authorList>
    </citation>
    <scope>NUCLEOTIDE SEQUENCE [LARGE SCALE GENOMIC DNA]</scope>
    <source>
        <strain evidence="1 2">DSM 16304</strain>
    </source>
</reference>
<dbReference type="RefSeq" id="WP_142936176.1">
    <property type="nucleotide sequence ID" value="NZ_FXTM01000029.1"/>
</dbReference>
<gene>
    <name evidence="1" type="ORF">SAMN06269117_12912</name>
</gene>
<dbReference type="Proteomes" id="UP000317315">
    <property type="component" value="Unassembled WGS sequence"/>
</dbReference>
<evidence type="ECO:0000313" key="1">
    <source>
        <dbReference type="EMBL" id="SMO77218.1"/>
    </source>
</evidence>
<organism evidence="1 2">
    <name type="scientific">Balnearium lithotrophicum</name>
    <dbReference type="NCBI Taxonomy" id="223788"/>
    <lineage>
        <taxon>Bacteria</taxon>
        <taxon>Pseudomonadati</taxon>
        <taxon>Aquificota</taxon>
        <taxon>Aquificia</taxon>
        <taxon>Desulfurobacteriales</taxon>
        <taxon>Desulfurobacteriaceae</taxon>
        <taxon>Balnearium</taxon>
    </lineage>
</organism>
<proteinExistence type="predicted"/>
<name>A0A521DZW9_9BACT</name>
<keyword evidence="2" id="KW-1185">Reference proteome</keyword>
<dbReference type="AlphaFoldDB" id="A0A521DZW9"/>
<protein>
    <submittedName>
        <fullName evidence="1">Uncharacterized protein</fullName>
    </submittedName>
</protein>
<evidence type="ECO:0000313" key="2">
    <source>
        <dbReference type="Proteomes" id="UP000317315"/>
    </source>
</evidence>
<accession>A0A521DZW9</accession>